<keyword evidence="4" id="KW-0081">Bacteriolytic enzyme</keyword>
<evidence type="ECO:0000256" key="4">
    <source>
        <dbReference type="ARBA" id="ARBA00022638"/>
    </source>
</evidence>
<feature type="signal peptide" evidence="11">
    <location>
        <begin position="1"/>
        <end position="24"/>
    </location>
</feature>
<dbReference type="GO" id="GO:0042742">
    <property type="term" value="P:defense response to bacterium"/>
    <property type="evidence" value="ECO:0007669"/>
    <property type="project" value="UniProtKB-KW"/>
</dbReference>
<sequence>MELIMKILQIILYAIILWINVSRSLEPDRHCLDCICHASTGCKRNIQCHNSGNGQYYCGPYQISWAYWADSGKPGDAGFANDFEQCLVKKSCSEAAVRGYMKKYANDCNGDGHVDCFDYAAIHKVGPSGSCQPSWLINSKYWIEFQQCYSQSPSSSTASSFRDNSNLPSNTMIEVPRNKPLLPFLPPLPPPLILPPVHARASASVPGASATASAAAGFDSNTGNPLTFVSSSTGNGNNDEISIETFPPLPALPGRFGPSNRPNQIPPIPGVLVNKPQPSTPVLVSSVNFDRMKPIRFDLPETRNPLSSSSTEREDHDSPIINSVSNVEEQPEEIVATVTNEEISYNCLQCLCYASSKCDVNKGCEGAYCGPYLLSWGYWADGGKPENEYATCSKQKSCSENAIQGYMAKWKRDCNHDGKIDCIDFALIHKLGPHGCEKIQALKSTDYWNQFSQCFNLPSENENKPVRSTGPVLVEIPKPQPIISTRSSEPFIGPIPNNPNEDESNNYETQPQPRGVVIRVNNRDLINTNNNNNNLRAPPTRSRLPTRIDLGTLNTSQPIIIRIKPPTNSNDPRRINIPETRPPPPPPRPSSLQPKPIEIIEEQPPTIIEPSRRPIIHENDDFFSQPRPFDQPSSRNEEPNVSEIRRQPPLSPKPSPPPPPPSSPSRPKPPVRQNATKDSLVTLECLECICYASSKCNPSIGCRSEGTGKYVCGSYQVDWEYWMEAGKPGNRADLSNVENFQMCMNNRECADKTVTEYLKRFRKDCNEDGHIDCNDLAALHIGGPKHCGAQWYLDSKYYSDFRECFDF</sequence>
<keyword evidence="7 9" id="KW-1015">Disulfide bond</keyword>
<feature type="region of interest" description="Disordered" evidence="10">
    <location>
        <begin position="618"/>
        <end position="674"/>
    </location>
</feature>
<dbReference type="EMBL" id="SDOV01000001">
    <property type="protein sequence ID" value="KAH7646625.1"/>
    <property type="molecule type" value="Genomic_DNA"/>
</dbReference>
<evidence type="ECO:0000256" key="7">
    <source>
        <dbReference type="ARBA" id="ARBA00023157"/>
    </source>
</evidence>
<keyword evidence="6" id="KW-0044">Antibiotic</keyword>
<comment type="catalytic activity">
    <reaction evidence="1">
        <text>Hydrolysis of (1-&gt;4)-beta-linkages between N-acetylmuramic acid and N-acetyl-D-glucosamine residues in a peptidoglycan and between N-acetyl-D-glucosamine residues in chitodextrins.</text>
        <dbReference type="EC" id="3.2.1.17"/>
    </reaction>
</comment>
<feature type="disulfide bond" evidence="9">
    <location>
        <begin position="86"/>
        <end position="92"/>
    </location>
</feature>
<dbReference type="EC" id="3.2.1.17" evidence="2"/>
<dbReference type="GO" id="GO:0031640">
    <property type="term" value="P:killing of cells of another organism"/>
    <property type="evidence" value="ECO:0007669"/>
    <property type="project" value="UniProtKB-KW"/>
</dbReference>
<protein>
    <recommendedName>
        <fullName evidence="2">lysozyme</fullName>
        <ecNumber evidence="2">3.2.1.17</ecNumber>
    </recommendedName>
</protein>
<gene>
    <name evidence="12" type="ORF">HUG17_2163</name>
</gene>
<dbReference type="OrthoDB" id="6337871at2759"/>
<evidence type="ECO:0000256" key="8">
    <source>
        <dbReference type="ARBA" id="ARBA00023295"/>
    </source>
</evidence>
<proteinExistence type="predicted"/>
<dbReference type="SUPFAM" id="SSF53955">
    <property type="entry name" value="Lysozyme-like"/>
    <property type="match status" value="2"/>
</dbReference>
<accession>A0A9D4PB35</accession>
<evidence type="ECO:0000256" key="1">
    <source>
        <dbReference type="ARBA" id="ARBA00000632"/>
    </source>
</evidence>
<feature type="compositionally biased region" description="Pro residues" evidence="10">
    <location>
        <begin position="649"/>
        <end position="670"/>
    </location>
</feature>
<dbReference type="PROSITE" id="PS51909">
    <property type="entry name" value="LYSOZYME_I"/>
    <property type="match status" value="3"/>
</dbReference>
<dbReference type="PANTHER" id="PTHR11195:SF13">
    <property type="entry name" value="INVERTEBRATE-TYPE LYSOZYME 2-RELATED"/>
    <property type="match status" value="1"/>
</dbReference>
<evidence type="ECO:0000256" key="11">
    <source>
        <dbReference type="SAM" id="SignalP"/>
    </source>
</evidence>
<evidence type="ECO:0000256" key="3">
    <source>
        <dbReference type="ARBA" id="ARBA00022529"/>
    </source>
</evidence>
<feature type="region of interest" description="Disordered" evidence="10">
    <location>
        <begin position="483"/>
        <end position="511"/>
    </location>
</feature>
<comment type="caution">
    <text evidence="12">The sequence shown here is derived from an EMBL/GenBank/DDBJ whole genome shotgun (WGS) entry which is preliminary data.</text>
</comment>
<keyword evidence="8" id="KW-0326">Glycosidase</keyword>
<dbReference type="CDD" id="cd16890">
    <property type="entry name" value="lyz_i"/>
    <property type="match status" value="3"/>
</dbReference>
<organism evidence="12">
    <name type="scientific">Dermatophagoides farinae</name>
    <name type="common">American house dust mite</name>
    <dbReference type="NCBI Taxonomy" id="6954"/>
    <lineage>
        <taxon>Eukaryota</taxon>
        <taxon>Metazoa</taxon>
        <taxon>Ecdysozoa</taxon>
        <taxon>Arthropoda</taxon>
        <taxon>Chelicerata</taxon>
        <taxon>Arachnida</taxon>
        <taxon>Acari</taxon>
        <taxon>Acariformes</taxon>
        <taxon>Sarcoptiformes</taxon>
        <taxon>Astigmata</taxon>
        <taxon>Psoroptidia</taxon>
        <taxon>Analgoidea</taxon>
        <taxon>Pyroglyphidae</taxon>
        <taxon>Dermatophagoidinae</taxon>
        <taxon>Dermatophagoides</taxon>
    </lineage>
</organism>
<feature type="compositionally biased region" description="Basic and acidic residues" evidence="10">
    <location>
        <begin position="635"/>
        <end position="646"/>
    </location>
</feature>
<evidence type="ECO:0000256" key="9">
    <source>
        <dbReference type="PIRSR" id="PIRSR608597-3"/>
    </source>
</evidence>
<dbReference type="InterPro" id="IPR023346">
    <property type="entry name" value="Lysozyme-like_dom_sf"/>
</dbReference>
<keyword evidence="5" id="KW-0378">Hydrolase</keyword>
<reference evidence="12" key="1">
    <citation type="submission" date="2020-06" db="EMBL/GenBank/DDBJ databases">
        <authorList>
            <person name="Ji K."/>
            <person name="Li J."/>
        </authorList>
    </citation>
    <scope>NUCLEOTIDE SEQUENCE</scope>
    <source>
        <strain evidence="12">JKM2019</strain>
        <tissue evidence="12">Whole body</tissue>
    </source>
</reference>
<name>A0A9D4PB35_DERFA</name>
<dbReference type="InterPro" id="IPR018247">
    <property type="entry name" value="EF_Hand_1_Ca_BS"/>
</dbReference>
<feature type="region of interest" description="Disordered" evidence="10">
    <location>
        <begin position="527"/>
        <end position="546"/>
    </location>
</feature>
<dbReference type="PANTHER" id="PTHR11195">
    <property type="entry name" value="DESTABILASE-RELATED"/>
    <property type="match status" value="1"/>
</dbReference>
<evidence type="ECO:0000256" key="6">
    <source>
        <dbReference type="ARBA" id="ARBA00023022"/>
    </source>
</evidence>
<feature type="compositionally biased region" description="Pro residues" evidence="10">
    <location>
        <begin position="580"/>
        <end position="589"/>
    </location>
</feature>
<dbReference type="InterPro" id="IPR008597">
    <property type="entry name" value="Invert_lysozyme"/>
</dbReference>
<feature type="chain" id="PRO_5039107287" description="lysozyme" evidence="11">
    <location>
        <begin position="25"/>
        <end position="807"/>
    </location>
</feature>
<evidence type="ECO:0000313" key="12">
    <source>
        <dbReference type="EMBL" id="KAH7646625.1"/>
    </source>
</evidence>
<dbReference type="AlphaFoldDB" id="A0A9D4PB35"/>
<dbReference type="Gene3D" id="1.10.530.10">
    <property type="match status" value="3"/>
</dbReference>
<dbReference type="Pfam" id="PF05497">
    <property type="entry name" value="Destabilase"/>
    <property type="match status" value="3"/>
</dbReference>
<evidence type="ECO:0000256" key="2">
    <source>
        <dbReference type="ARBA" id="ARBA00012732"/>
    </source>
</evidence>
<dbReference type="GO" id="GO:0003796">
    <property type="term" value="F:lysozyme activity"/>
    <property type="evidence" value="ECO:0007669"/>
    <property type="project" value="UniProtKB-EC"/>
</dbReference>
<reference evidence="12" key="2">
    <citation type="journal article" date="2021" name="World Allergy Organ. J.">
        <title>Chromosome-level assembly of Dermatophagoides farinae genome and transcriptome reveals two novel allergens Der f 37 and Der f 39.</title>
        <authorList>
            <person name="Chen J."/>
            <person name="Cai Z."/>
            <person name="Fan D."/>
            <person name="Hu J."/>
            <person name="Hou Y."/>
            <person name="He Y."/>
            <person name="Zhang Z."/>
            <person name="Zhao Z."/>
            <person name="Gao P."/>
            <person name="Hu W."/>
            <person name="Sun J."/>
            <person name="Li J."/>
            <person name="Ji K."/>
        </authorList>
    </citation>
    <scope>NUCLEOTIDE SEQUENCE</scope>
    <source>
        <strain evidence="12">JKM2019</strain>
    </source>
</reference>
<keyword evidence="3" id="KW-0929">Antimicrobial</keyword>
<feature type="region of interest" description="Disordered" evidence="10">
    <location>
        <begin position="555"/>
        <end position="595"/>
    </location>
</feature>
<dbReference type="PROSITE" id="PS00018">
    <property type="entry name" value="EF_HAND_1"/>
    <property type="match status" value="2"/>
</dbReference>
<dbReference type="PRINTS" id="PR01217">
    <property type="entry name" value="PRICHEXTENSN"/>
</dbReference>
<dbReference type="Proteomes" id="UP000828236">
    <property type="component" value="Unassembled WGS sequence"/>
</dbReference>
<evidence type="ECO:0000256" key="10">
    <source>
        <dbReference type="SAM" id="MobiDB-lite"/>
    </source>
</evidence>
<evidence type="ECO:0000256" key="5">
    <source>
        <dbReference type="ARBA" id="ARBA00022801"/>
    </source>
</evidence>
<keyword evidence="11" id="KW-0732">Signal</keyword>